<feature type="region of interest" description="Disordered" evidence="1">
    <location>
        <begin position="33"/>
        <end position="52"/>
    </location>
</feature>
<keyword evidence="3" id="KW-1185">Reference proteome</keyword>
<evidence type="ECO:0000256" key="1">
    <source>
        <dbReference type="SAM" id="MobiDB-lite"/>
    </source>
</evidence>
<evidence type="ECO:0000313" key="3">
    <source>
        <dbReference type="Proteomes" id="UP001189429"/>
    </source>
</evidence>
<feature type="compositionally biased region" description="Basic residues" evidence="1">
    <location>
        <begin position="35"/>
        <end position="52"/>
    </location>
</feature>
<evidence type="ECO:0000313" key="2">
    <source>
        <dbReference type="EMBL" id="CAK0797138.1"/>
    </source>
</evidence>
<sequence>MLAAVGATLARFQGTRVTFLLLYHHDGRPAERWARRERHGGPLRRHAPHQRPHGGLSLGLSLAGLVAWLQHVVSERLWQPPPAETQAEVPLVNFEWTDFESRHGFTQLVQCREAGEYLQNPLKVAVDQPDPFTWRVRMAFDTALHGQEGRDRFFAIFQQSIRGLLLDPLQLIWPDAAPA</sequence>
<name>A0ABN9PYB9_9DINO</name>
<proteinExistence type="predicted"/>
<organism evidence="2 3">
    <name type="scientific">Prorocentrum cordatum</name>
    <dbReference type="NCBI Taxonomy" id="2364126"/>
    <lineage>
        <taxon>Eukaryota</taxon>
        <taxon>Sar</taxon>
        <taxon>Alveolata</taxon>
        <taxon>Dinophyceae</taxon>
        <taxon>Prorocentrales</taxon>
        <taxon>Prorocentraceae</taxon>
        <taxon>Prorocentrum</taxon>
    </lineage>
</organism>
<accession>A0ABN9PYB9</accession>
<dbReference type="Proteomes" id="UP001189429">
    <property type="component" value="Unassembled WGS sequence"/>
</dbReference>
<dbReference type="EMBL" id="CAUYUJ010001684">
    <property type="protein sequence ID" value="CAK0797138.1"/>
    <property type="molecule type" value="Genomic_DNA"/>
</dbReference>
<protein>
    <submittedName>
        <fullName evidence="2">Uncharacterized protein</fullName>
    </submittedName>
</protein>
<gene>
    <name evidence="2" type="ORF">PCOR1329_LOCUS6309</name>
</gene>
<comment type="caution">
    <text evidence="2">The sequence shown here is derived from an EMBL/GenBank/DDBJ whole genome shotgun (WGS) entry which is preliminary data.</text>
</comment>
<reference evidence="2" key="1">
    <citation type="submission" date="2023-10" db="EMBL/GenBank/DDBJ databases">
        <authorList>
            <person name="Chen Y."/>
            <person name="Shah S."/>
            <person name="Dougan E. K."/>
            <person name="Thang M."/>
            <person name="Chan C."/>
        </authorList>
    </citation>
    <scope>NUCLEOTIDE SEQUENCE [LARGE SCALE GENOMIC DNA]</scope>
</reference>